<accession>A0ABW1NLA3</accession>
<feature type="signal peptide" evidence="1">
    <location>
        <begin position="1"/>
        <end position="27"/>
    </location>
</feature>
<dbReference type="EC" id="3.4.24.-" evidence="3"/>
<proteinExistence type="predicted"/>
<protein>
    <submittedName>
        <fullName evidence="3">M23 family metallopeptidase</fullName>
        <ecNumber evidence="3">3.4.24.-</ecNumber>
    </submittedName>
</protein>
<name>A0ABW1NLA3_9ACTN</name>
<dbReference type="Proteomes" id="UP001596137">
    <property type="component" value="Unassembled WGS sequence"/>
</dbReference>
<dbReference type="GO" id="GO:0016787">
    <property type="term" value="F:hydrolase activity"/>
    <property type="evidence" value="ECO:0007669"/>
    <property type="project" value="UniProtKB-KW"/>
</dbReference>
<dbReference type="PANTHER" id="PTHR21666">
    <property type="entry name" value="PEPTIDASE-RELATED"/>
    <property type="match status" value="1"/>
</dbReference>
<dbReference type="PANTHER" id="PTHR21666:SF270">
    <property type="entry name" value="MUREIN HYDROLASE ACTIVATOR ENVC"/>
    <property type="match status" value="1"/>
</dbReference>
<comment type="caution">
    <text evidence="3">The sequence shown here is derived from an EMBL/GenBank/DDBJ whole genome shotgun (WGS) entry which is preliminary data.</text>
</comment>
<dbReference type="RefSeq" id="WP_380755429.1">
    <property type="nucleotide sequence ID" value="NZ_JBHSRF010000028.1"/>
</dbReference>
<keyword evidence="4" id="KW-1185">Reference proteome</keyword>
<feature type="chain" id="PRO_5045810746" evidence="1">
    <location>
        <begin position="28"/>
        <end position="305"/>
    </location>
</feature>
<dbReference type="InterPro" id="IPR011055">
    <property type="entry name" value="Dup_hybrid_motif"/>
</dbReference>
<keyword evidence="1" id="KW-0732">Signal</keyword>
<evidence type="ECO:0000313" key="3">
    <source>
        <dbReference type="EMBL" id="MFC6083459.1"/>
    </source>
</evidence>
<feature type="domain" description="M23ase beta-sheet core" evidence="2">
    <location>
        <begin position="80"/>
        <end position="159"/>
    </location>
</feature>
<evidence type="ECO:0000259" key="2">
    <source>
        <dbReference type="Pfam" id="PF01551"/>
    </source>
</evidence>
<dbReference type="InterPro" id="IPR050570">
    <property type="entry name" value="Cell_wall_metabolism_enzyme"/>
</dbReference>
<dbReference type="Gene3D" id="2.70.70.10">
    <property type="entry name" value="Glucose Permease (Domain IIA)"/>
    <property type="match status" value="1"/>
</dbReference>
<dbReference type="InterPro" id="IPR016047">
    <property type="entry name" value="M23ase_b-sheet_dom"/>
</dbReference>
<gene>
    <name evidence="3" type="ORF">ACFP1K_19965</name>
</gene>
<keyword evidence="3" id="KW-0378">Hydrolase</keyword>
<dbReference type="Pfam" id="PF01551">
    <property type="entry name" value="Peptidase_M23"/>
    <property type="match status" value="1"/>
</dbReference>
<dbReference type="SUPFAM" id="SSF51261">
    <property type="entry name" value="Duplicated hybrid motif"/>
    <property type="match status" value="1"/>
</dbReference>
<evidence type="ECO:0000256" key="1">
    <source>
        <dbReference type="SAM" id="SignalP"/>
    </source>
</evidence>
<dbReference type="CDD" id="cd12797">
    <property type="entry name" value="M23_peptidase"/>
    <property type="match status" value="1"/>
</dbReference>
<organism evidence="3 4">
    <name type="scientific">Sphaerisporangium aureirubrum</name>
    <dbReference type="NCBI Taxonomy" id="1544736"/>
    <lineage>
        <taxon>Bacteria</taxon>
        <taxon>Bacillati</taxon>
        <taxon>Actinomycetota</taxon>
        <taxon>Actinomycetes</taxon>
        <taxon>Streptosporangiales</taxon>
        <taxon>Streptosporangiaceae</taxon>
        <taxon>Sphaerisporangium</taxon>
    </lineage>
</organism>
<reference evidence="4" key="1">
    <citation type="journal article" date="2019" name="Int. J. Syst. Evol. Microbiol.">
        <title>The Global Catalogue of Microorganisms (GCM) 10K type strain sequencing project: providing services to taxonomists for standard genome sequencing and annotation.</title>
        <authorList>
            <consortium name="The Broad Institute Genomics Platform"/>
            <consortium name="The Broad Institute Genome Sequencing Center for Infectious Disease"/>
            <person name="Wu L."/>
            <person name="Ma J."/>
        </authorList>
    </citation>
    <scope>NUCLEOTIDE SEQUENCE [LARGE SCALE GENOMIC DNA]</scope>
    <source>
        <strain evidence="4">JCM 30346</strain>
    </source>
</reference>
<evidence type="ECO:0000313" key="4">
    <source>
        <dbReference type="Proteomes" id="UP001596137"/>
    </source>
</evidence>
<sequence length="305" mass="32322">MSAASLLKRPLLIALAVVMAAAPFAGATPASAAATSSLSKSAAAARPAFQLPFPCGQQWRLDSWGHAPALDMTKEPNQAGTEGATLVAPAAGRVNQSFLHANAGNLIQIDHGGGWFTTYIHLQVRSVQVGANVTMGQMIGRVGHTGETSNGVPHVHVEQAFDANGNGSATWGVAGSERVVQMYNGASYGTANSQTFRNVTSNNTCGGTPPERYKYWVDTFADAPGRSTPGGTRTGTLLAGTNYVYCKVEGPVVSVGSAHNKWWLQTDLDTGNPWQNQYVSAYYLTRWGNDEARDNNGNTIRDCVF</sequence>
<dbReference type="EMBL" id="JBHSRF010000028">
    <property type="protein sequence ID" value="MFC6083459.1"/>
    <property type="molecule type" value="Genomic_DNA"/>
</dbReference>